<dbReference type="AlphaFoldDB" id="F3GS14"/>
<evidence type="ECO:0000313" key="1">
    <source>
        <dbReference type="EMBL" id="EGH49867.1"/>
    </source>
</evidence>
<reference evidence="1 2" key="1">
    <citation type="journal article" date="2011" name="PLoS Pathog.">
        <title>Dynamic evolution of pathogenicity revealed by sequencing and comparative genomics of 19 Pseudomonas syringae isolates.</title>
        <authorList>
            <person name="Baltrus D.A."/>
            <person name="Nishimura M.T."/>
            <person name="Romanchuk A."/>
            <person name="Chang J.H."/>
            <person name="Mukhtar M.S."/>
            <person name="Cherkis K."/>
            <person name="Roach J."/>
            <person name="Grant S.R."/>
            <person name="Jones C.D."/>
            <person name="Dangl J.L."/>
        </authorList>
    </citation>
    <scope>NUCLEOTIDE SEQUENCE [LARGE SCALE GENOMIC DNA]</scope>
    <source>
        <strain evidence="1 2">1704B</strain>
    </source>
</reference>
<comment type="caution">
    <text evidence="1">The sequence shown here is derived from an EMBL/GenBank/DDBJ whole genome shotgun (WGS) entry which is preliminary data.</text>
</comment>
<organism evidence="1 2">
    <name type="scientific">Pseudomonas syringae pv. pisi str. 1704B</name>
    <dbReference type="NCBI Taxonomy" id="629263"/>
    <lineage>
        <taxon>Bacteria</taxon>
        <taxon>Pseudomonadati</taxon>
        <taxon>Pseudomonadota</taxon>
        <taxon>Gammaproteobacteria</taxon>
        <taxon>Pseudomonadales</taxon>
        <taxon>Pseudomonadaceae</taxon>
        <taxon>Pseudomonas</taxon>
        <taxon>Pseudomonas syringae</taxon>
    </lineage>
</organism>
<dbReference type="HOGENOM" id="CLU_3413915_0_0_6"/>
<protein>
    <submittedName>
        <fullName evidence="1">Uncharacterized protein</fullName>
    </submittedName>
</protein>
<gene>
    <name evidence="1" type="ORF">PSYPI_48675</name>
</gene>
<accession>F3GS14</accession>
<keyword evidence="2" id="KW-1185">Reference proteome</keyword>
<dbReference type="Proteomes" id="UP000004986">
    <property type="component" value="Unassembled WGS sequence"/>
</dbReference>
<name>F3GS14_PSESJ</name>
<proteinExistence type="predicted"/>
<sequence length="27" mass="2826">QAQQGFPAVRLFALPQLQRSRAAGSGA</sequence>
<feature type="non-terminal residue" evidence="1">
    <location>
        <position position="1"/>
    </location>
</feature>
<dbReference type="EMBL" id="AEAI01004831">
    <property type="protein sequence ID" value="EGH49867.1"/>
    <property type="molecule type" value="Genomic_DNA"/>
</dbReference>
<evidence type="ECO:0000313" key="2">
    <source>
        <dbReference type="Proteomes" id="UP000004986"/>
    </source>
</evidence>